<dbReference type="PANTHER" id="PTHR48061:SF2">
    <property type="entry name" value="RECEPTOR LIKE PROTEIN 30-LIKE"/>
    <property type="match status" value="1"/>
</dbReference>
<reference evidence="14" key="1">
    <citation type="submission" date="2020-06" db="EMBL/GenBank/DDBJ databases">
        <authorList>
            <person name="Li T."/>
            <person name="Hu X."/>
            <person name="Zhang T."/>
            <person name="Song X."/>
            <person name="Zhang H."/>
            <person name="Dai N."/>
            <person name="Sheng W."/>
            <person name="Hou X."/>
            <person name="Wei L."/>
        </authorList>
    </citation>
    <scope>NUCLEOTIDE SEQUENCE</scope>
    <source>
        <strain evidence="14">G02</strain>
        <tissue evidence="14">Leaf</tissue>
    </source>
</reference>
<evidence type="ECO:0000256" key="7">
    <source>
        <dbReference type="ARBA" id="ARBA00022737"/>
    </source>
</evidence>
<dbReference type="AlphaFoldDB" id="A0AAW2UR28"/>
<feature type="domain" description="Leucine-rich repeat-containing N-terminal plant-type" evidence="13">
    <location>
        <begin position="53"/>
        <end position="94"/>
    </location>
</feature>
<dbReference type="SUPFAM" id="SSF52058">
    <property type="entry name" value="L domain-like"/>
    <property type="match status" value="1"/>
</dbReference>
<evidence type="ECO:0000313" key="14">
    <source>
        <dbReference type="EMBL" id="KAL0419330.1"/>
    </source>
</evidence>
<evidence type="ECO:0000256" key="4">
    <source>
        <dbReference type="ARBA" id="ARBA00022614"/>
    </source>
</evidence>
<dbReference type="InterPro" id="IPR046956">
    <property type="entry name" value="RLP23-like"/>
</dbReference>
<evidence type="ECO:0000256" key="6">
    <source>
        <dbReference type="ARBA" id="ARBA00022729"/>
    </source>
</evidence>
<evidence type="ECO:0000256" key="1">
    <source>
        <dbReference type="ARBA" id="ARBA00004251"/>
    </source>
</evidence>
<keyword evidence="5 12" id="KW-0812">Transmembrane</keyword>
<evidence type="ECO:0000256" key="10">
    <source>
        <dbReference type="ARBA" id="ARBA00023170"/>
    </source>
</evidence>
<evidence type="ECO:0000259" key="13">
    <source>
        <dbReference type="Pfam" id="PF08263"/>
    </source>
</evidence>
<comment type="subcellular location">
    <subcellularLocation>
        <location evidence="1">Cell membrane</location>
        <topology evidence="1">Single-pass type I membrane protein</topology>
    </subcellularLocation>
</comment>
<keyword evidence="4" id="KW-0433">Leucine-rich repeat</keyword>
<keyword evidence="7" id="KW-0677">Repeat</keyword>
<gene>
    <name evidence="14" type="ORF">Sradi_1346500</name>
</gene>
<protein>
    <submittedName>
        <fullName evidence="14">Receptor like protein 22</fullName>
    </submittedName>
</protein>
<keyword evidence="10 14" id="KW-0675">Receptor</keyword>
<dbReference type="EMBL" id="JACGWJ010000005">
    <property type="protein sequence ID" value="KAL0419330.1"/>
    <property type="molecule type" value="Genomic_DNA"/>
</dbReference>
<dbReference type="PRINTS" id="PR00019">
    <property type="entry name" value="LEURICHRPT"/>
</dbReference>
<dbReference type="PANTHER" id="PTHR48061">
    <property type="entry name" value="LEUCINE-RICH REPEAT RECEPTOR PROTEIN KINASE EMS1-LIKE-RELATED"/>
    <property type="match status" value="1"/>
</dbReference>
<evidence type="ECO:0000256" key="2">
    <source>
        <dbReference type="ARBA" id="ARBA00009592"/>
    </source>
</evidence>
<dbReference type="Pfam" id="PF13516">
    <property type="entry name" value="LRR_6"/>
    <property type="match status" value="1"/>
</dbReference>
<comment type="caution">
    <text evidence="14">The sequence shown here is derived from an EMBL/GenBank/DDBJ whole genome shotgun (WGS) entry which is preliminary data.</text>
</comment>
<dbReference type="PROSITE" id="PS51450">
    <property type="entry name" value="LRR"/>
    <property type="match status" value="1"/>
</dbReference>
<dbReference type="GO" id="GO:0051707">
    <property type="term" value="P:response to other organism"/>
    <property type="evidence" value="ECO:0007669"/>
    <property type="project" value="UniProtKB-ARBA"/>
</dbReference>
<organism evidence="14">
    <name type="scientific">Sesamum radiatum</name>
    <name type="common">Black benniseed</name>
    <dbReference type="NCBI Taxonomy" id="300843"/>
    <lineage>
        <taxon>Eukaryota</taxon>
        <taxon>Viridiplantae</taxon>
        <taxon>Streptophyta</taxon>
        <taxon>Embryophyta</taxon>
        <taxon>Tracheophyta</taxon>
        <taxon>Spermatophyta</taxon>
        <taxon>Magnoliopsida</taxon>
        <taxon>eudicotyledons</taxon>
        <taxon>Gunneridae</taxon>
        <taxon>Pentapetalae</taxon>
        <taxon>asterids</taxon>
        <taxon>lamiids</taxon>
        <taxon>Lamiales</taxon>
        <taxon>Pedaliaceae</taxon>
        <taxon>Sesamum</taxon>
    </lineage>
</organism>
<evidence type="ECO:0000256" key="3">
    <source>
        <dbReference type="ARBA" id="ARBA00022475"/>
    </source>
</evidence>
<name>A0AAW2UR28_SESRA</name>
<dbReference type="SMART" id="SM00369">
    <property type="entry name" value="LRR_TYP"/>
    <property type="match status" value="8"/>
</dbReference>
<keyword evidence="6" id="KW-0732">Signal</keyword>
<dbReference type="GO" id="GO:0005886">
    <property type="term" value="C:plasma membrane"/>
    <property type="evidence" value="ECO:0007669"/>
    <property type="project" value="UniProtKB-SubCell"/>
</dbReference>
<dbReference type="GO" id="GO:0006952">
    <property type="term" value="P:defense response"/>
    <property type="evidence" value="ECO:0007669"/>
    <property type="project" value="UniProtKB-ARBA"/>
</dbReference>
<feature type="transmembrane region" description="Helical" evidence="12">
    <location>
        <begin position="12"/>
        <end position="37"/>
    </location>
</feature>
<evidence type="ECO:0000256" key="8">
    <source>
        <dbReference type="ARBA" id="ARBA00022989"/>
    </source>
</evidence>
<keyword evidence="8 12" id="KW-1133">Transmembrane helix</keyword>
<dbReference type="InterPro" id="IPR001611">
    <property type="entry name" value="Leu-rich_rpt"/>
</dbReference>
<evidence type="ECO:0000256" key="12">
    <source>
        <dbReference type="SAM" id="Phobius"/>
    </source>
</evidence>
<comment type="similarity">
    <text evidence="2">Belongs to the RLP family.</text>
</comment>
<dbReference type="InterPro" id="IPR003591">
    <property type="entry name" value="Leu-rich_rpt_typical-subtyp"/>
</dbReference>
<sequence>MDVFKATCHGLIFIAFTMPISLHSQCFFFFICMLLIFRITNCFTHHAYSQCLEDQRTLLLELKNDLIFNSTRSTKLVLWNQTQDCCSLDGVECDGAGHVISLQLDEEGISGGIHNLSSLSGLRYLQKLNLADNDFGGVQIPDGILNLKNLLHLNLSDAGFGGQVPIEVSLMRRLVSLDLSSFVAYQKIENPNLKMLLQNLTELRELYLDGVTIPAKGREWCQAISSSLPELRILSLQWCSLSGPLHPSLSELHFLSVVQLDGNYILSSVPNFFANFSYLTTLSLNWCHLKGSFPEMIFQLHWTHSLHDGYPDWANSRGFIMELLQRFNPTILHAQETSIFRPQWNRLEGQIPVSFFTLERLHTLDLSHNFFNGTVQLEKFKRLHNLNYLYLSYNNLFVDTSITNTSVSMFPQLFMLGLASCNLHNFPNLINLHELESLDLSNNRITGEIPNWIWEIRNGTLTSLNLSLNLLVGLQKPYHISSSLNMLDLHSNLLQGELPLLPQYANYIDYSNNNFEKSIPLNIGNFTTDLVYLSLANNSLSEAIPTSFCNATKLQVLDLSANKLSGTIPPCLVENIKQLAVLNLGWNNISGHIPDTFSVNCDLANLDMSRNYLEESLPVSLANCKSLQVLNVGNNNIDDGFPCMLPYSLRVLVLRSNRFHGQVRCSRSWPNLQIIDIASNNFTGYLYTKNFSGMMLEKDATEKNDYIHYHRGSFGGEYYRATLKVIVKGVELKFEKIWTIFTAIDFSCNNFQGEIPDATGDLSSLMVLNLSHNTFIGTIPKALGNMTHLESIDLSTNQLIGEIPKELTHLTFLGTLNLSNNQLIGPIPSGSQFQTFSADSFQGNTGLCGFPLNISCRHTDQNDNLQRPNPYHEAINWDYVSVALGYVVGLGSILWLLFFCRSFRHKFNDQTAQVFEKIFNSKDRRKRYGGRVQRC</sequence>
<dbReference type="InterPro" id="IPR032675">
    <property type="entry name" value="LRR_dom_sf"/>
</dbReference>
<dbReference type="SMART" id="SM00365">
    <property type="entry name" value="LRR_SD22"/>
    <property type="match status" value="4"/>
</dbReference>
<feature type="transmembrane region" description="Helical" evidence="12">
    <location>
        <begin position="879"/>
        <end position="900"/>
    </location>
</feature>
<evidence type="ECO:0000256" key="11">
    <source>
        <dbReference type="ARBA" id="ARBA00023180"/>
    </source>
</evidence>
<proteinExistence type="inferred from homology"/>
<keyword evidence="11" id="KW-0325">Glycoprotein</keyword>
<evidence type="ECO:0000256" key="9">
    <source>
        <dbReference type="ARBA" id="ARBA00023136"/>
    </source>
</evidence>
<dbReference type="FunFam" id="3.80.10.10:FF:000041">
    <property type="entry name" value="LRR receptor-like serine/threonine-protein kinase ERECTA"/>
    <property type="match status" value="1"/>
</dbReference>
<reference evidence="14" key="2">
    <citation type="journal article" date="2024" name="Plant">
        <title>Genomic evolution and insights into agronomic trait innovations of Sesamum species.</title>
        <authorList>
            <person name="Miao H."/>
            <person name="Wang L."/>
            <person name="Qu L."/>
            <person name="Liu H."/>
            <person name="Sun Y."/>
            <person name="Le M."/>
            <person name="Wang Q."/>
            <person name="Wei S."/>
            <person name="Zheng Y."/>
            <person name="Lin W."/>
            <person name="Duan Y."/>
            <person name="Cao H."/>
            <person name="Xiong S."/>
            <person name="Wang X."/>
            <person name="Wei L."/>
            <person name="Li C."/>
            <person name="Ma Q."/>
            <person name="Ju M."/>
            <person name="Zhao R."/>
            <person name="Li G."/>
            <person name="Mu C."/>
            <person name="Tian Q."/>
            <person name="Mei H."/>
            <person name="Zhang T."/>
            <person name="Gao T."/>
            <person name="Zhang H."/>
        </authorList>
    </citation>
    <scope>NUCLEOTIDE SEQUENCE</scope>
    <source>
        <strain evidence="14">G02</strain>
    </source>
</reference>
<dbReference type="Pfam" id="PF13855">
    <property type="entry name" value="LRR_8"/>
    <property type="match status" value="2"/>
</dbReference>
<keyword evidence="3" id="KW-1003">Cell membrane</keyword>
<dbReference type="FunFam" id="3.80.10.10:FF:000213">
    <property type="entry name" value="Tyrosine-sulfated glycopeptide receptor 1"/>
    <property type="match status" value="1"/>
</dbReference>
<dbReference type="Gene3D" id="3.80.10.10">
    <property type="entry name" value="Ribonuclease Inhibitor"/>
    <property type="match status" value="4"/>
</dbReference>
<dbReference type="Pfam" id="PF08263">
    <property type="entry name" value="LRRNT_2"/>
    <property type="match status" value="1"/>
</dbReference>
<dbReference type="Pfam" id="PF00560">
    <property type="entry name" value="LRR_1"/>
    <property type="match status" value="1"/>
</dbReference>
<keyword evidence="9 12" id="KW-0472">Membrane</keyword>
<evidence type="ECO:0000256" key="5">
    <source>
        <dbReference type="ARBA" id="ARBA00022692"/>
    </source>
</evidence>
<accession>A0AAW2UR28</accession>
<dbReference type="SUPFAM" id="SSF52047">
    <property type="entry name" value="RNI-like"/>
    <property type="match status" value="1"/>
</dbReference>
<dbReference type="InterPro" id="IPR013210">
    <property type="entry name" value="LRR_N_plant-typ"/>
</dbReference>